<protein>
    <submittedName>
        <fullName evidence="2">Type I-E CRISPR-associated protein Cse2/CasB</fullName>
    </submittedName>
</protein>
<dbReference type="InterPro" id="IPR013382">
    <property type="entry name" value="CRISPR-assoc_prot_Cse2"/>
</dbReference>
<sequence length="231" mass="25231">MSTTVPETPTEQTPSPEEPRVHYREVGFLIQRRAATLQAGRHRSAVVATLARLRANAGKEPGTDPAIWSQTVDGVPGTPWGDGPTVQEWAVHTAMTLFATHQQSRDAGMHRPGVGLGQAVARLERKQGGAEDDRISSLRRRFDAAVTAATPDELAHHLRGLVTQLRGGDEGLDYGLLADDLVQFQQPGQAGDVRRRWARQLYHLDPRPDPRQDRDAAAAGDIPAPPTEEQQ</sequence>
<feature type="compositionally biased region" description="Basic and acidic residues" evidence="1">
    <location>
        <begin position="202"/>
        <end position="216"/>
    </location>
</feature>
<evidence type="ECO:0000313" key="2">
    <source>
        <dbReference type="EMBL" id="QAY71393.1"/>
    </source>
</evidence>
<dbReference type="Gene3D" id="1.10.520.40">
    <property type="entry name" value="CRISPR-associated protein Cse2"/>
    <property type="match status" value="1"/>
</dbReference>
<feature type="compositionally biased region" description="Low complexity" evidence="1">
    <location>
        <begin position="1"/>
        <end position="15"/>
    </location>
</feature>
<keyword evidence="3" id="KW-1185">Reference proteome</keyword>
<gene>
    <name evidence="2" type="primary">casB</name>
    <name evidence="2" type="ORF">ET471_16275</name>
</gene>
<evidence type="ECO:0000256" key="1">
    <source>
        <dbReference type="SAM" id="MobiDB-lite"/>
    </source>
</evidence>
<accession>A0A4P6F913</accession>
<dbReference type="KEGG" id="xya:ET471_16275"/>
<dbReference type="InterPro" id="IPR038287">
    <property type="entry name" value="Cse2_sf"/>
</dbReference>
<dbReference type="NCBIfam" id="TIGR02548">
    <property type="entry name" value="casB_cse2"/>
    <property type="match status" value="1"/>
</dbReference>
<feature type="region of interest" description="Disordered" evidence="1">
    <location>
        <begin position="1"/>
        <end position="20"/>
    </location>
</feature>
<evidence type="ECO:0000313" key="3">
    <source>
        <dbReference type="Proteomes" id="UP000292118"/>
    </source>
</evidence>
<dbReference type="AlphaFoldDB" id="A0A4P6F913"/>
<dbReference type="Proteomes" id="UP000292118">
    <property type="component" value="Chromosome"/>
</dbReference>
<dbReference type="CDD" id="cd09731">
    <property type="entry name" value="Cse2_I-E"/>
    <property type="match status" value="1"/>
</dbReference>
<dbReference type="EMBL" id="CP035493">
    <property type="protein sequence ID" value="QAY71393.1"/>
    <property type="molecule type" value="Genomic_DNA"/>
</dbReference>
<dbReference type="RefSeq" id="WP_129190035.1">
    <property type="nucleotide sequence ID" value="NZ_CP035493.1"/>
</dbReference>
<organism evidence="2 3">
    <name type="scientific">Xylanimonas protaetiae</name>
    <dbReference type="NCBI Taxonomy" id="2509457"/>
    <lineage>
        <taxon>Bacteria</taxon>
        <taxon>Bacillati</taxon>
        <taxon>Actinomycetota</taxon>
        <taxon>Actinomycetes</taxon>
        <taxon>Micrococcales</taxon>
        <taxon>Promicromonosporaceae</taxon>
        <taxon>Xylanimonas</taxon>
    </lineage>
</organism>
<dbReference type="OrthoDB" id="4808431at2"/>
<proteinExistence type="predicted"/>
<name>A0A4P6F913_9MICO</name>
<dbReference type="Pfam" id="PF09485">
    <property type="entry name" value="CRISPR_Cse2"/>
    <property type="match status" value="1"/>
</dbReference>
<feature type="region of interest" description="Disordered" evidence="1">
    <location>
        <begin position="202"/>
        <end position="231"/>
    </location>
</feature>
<reference evidence="2 3" key="1">
    <citation type="submission" date="2019-01" db="EMBL/GenBank/DDBJ databases">
        <title>Genome sequencing of strain FW10M-9.</title>
        <authorList>
            <person name="Heo J."/>
            <person name="Kim S.-J."/>
            <person name="Kim J.-S."/>
            <person name="Hong S.-B."/>
            <person name="Kwon S.-W."/>
        </authorList>
    </citation>
    <scope>NUCLEOTIDE SEQUENCE [LARGE SCALE GENOMIC DNA]</scope>
    <source>
        <strain evidence="2 3">FW10M-9</strain>
    </source>
</reference>